<comment type="caution">
    <text evidence="3">The sequence shown here is derived from an EMBL/GenBank/DDBJ whole genome shotgun (WGS) entry which is preliminary data.</text>
</comment>
<gene>
    <name evidence="3" type="ORF">SFRA_001835</name>
</gene>
<evidence type="ECO:0000313" key="4">
    <source>
        <dbReference type="Proteomes" id="UP000028058"/>
    </source>
</evidence>
<keyword evidence="2" id="KW-0472">Membrane</keyword>
<evidence type="ECO:0000313" key="3">
    <source>
        <dbReference type="EMBL" id="RKM98991.1"/>
    </source>
</evidence>
<keyword evidence="4" id="KW-1185">Reference proteome</keyword>
<organism evidence="3 4">
    <name type="scientific">Streptomyces xinghaiensis</name>
    <dbReference type="NCBI Taxonomy" id="1038928"/>
    <lineage>
        <taxon>Bacteria</taxon>
        <taxon>Bacillati</taxon>
        <taxon>Actinomycetota</taxon>
        <taxon>Actinomycetes</taxon>
        <taxon>Kitasatosporales</taxon>
        <taxon>Streptomycetaceae</taxon>
        <taxon>Streptomyces</taxon>
    </lineage>
</organism>
<sequence length="230" mass="25369">MSTGVIIILAVAALVIVALVLAPRVMQSGGGGLKRRFGPEYERTVARHDGDRKAAERELSERLRRHGDLRTRPLSAEAREQYVARWAGVQEQFVDSPAQAVDAAERLLGELIRERGFPADEFDEQVAALSVHHGEHVDGYRHVHAVAARAREGRAETEELREAVVHARALFEELVSTHPQDNARHRAHDRGAERRGTRTPSAGTGKQRLADRLHGPWAARHHTGTTKGGA</sequence>
<evidence type="ECO:0000256" key="2">
    <source>
        <dbReference type="SAM" id="Phobius"/>
    </source>
</evidence>
<keyword evidence="2" id="KW-1133">Transmembrane helix</keyword>
<name>A0A3M8FDT4_9ACTN</name>
<dbReference type="RefSeq" id="WP_063831834.1">
    <property type="nucleotide sequence ID" value="NZ_CP134822.1"/>
</dbReference>
<keyword evidence="2" id="KW-0812">Transmembrane</keyword>
<dbReference type="OrthoDB" id="7502542at2"/>
<feature type="region of interest" description="Disordered" evidence="1">
    <location>
        <begin position="177"/>
        <end position="230"/>
    </location>
</feature>
<reference evidence="3 4" key="1">
    <citation type="journal article" date="2014" name="Genome Announc.">
        <title>Draft Genome Sequence of Streptomyces fradiae ATCC 19609, a Strain Highly Sensitive to Antibiotics.</title>
        <authorList>
            <person name="Bekker O.B."/>
            <person name="Klimina K.M."/>
            <person name="Vatlin A.A."/>
            <person name="Zakharevich N.V."/>
            <person name="Kasianov A.S."/>
            <person name="Danilenko V.N."/>
        </authorList>
    </citation>
    <scope>NUCLEOTIDE SEQUENCE [LARGE SCALE GENOMIC DNA]</scope>
    <source>
        <strain evidence="3 4">ATCC 19609</strain>
    </source>
</reference>
<feature type="transmembrane region" description="Helical" evidence="2">
    <location>
        <begin position="6"/>
        <end position="26"/>
    </location>
</feature>
<dbReference type="AlphaFoldDB" id="A0A3M8FDT4"/>
<feature type="compositionally biased region" description="Basic and acidic residues" evidence="1">
    <location>
        <begin position="181"/>
        <end position="196"/>
    </location>
</feature>
<proteinExistence type="predicted"/>
<dbReference type="EMBL" id="JNAD02000001">
    <property type="protein sequence ID" value="RKM98991.1"/>
    <property type="molecule type" value="Genomic_DNA"/>
</dbReference>
<protein>
    <submittedName>
        <fullName evidence="3">Preprotein translocase subunit SecG</fullName>
    </submittedName>
</protein>
<evidence type="ECO:0000256" key="1">
    <source>
        <dbReference type="SAM" id="MobiDB-lite"/>
    </source>
</evidence>
<accession>A0A3M8FDT4</accession>
<dbReference type="Proteomes" id="UP000028058">
    <property type="component" value="Unassembled WGS sequence"/>
</dbReference>